<dbReference type="InterPro" id="IPR043128">
    <property type="entry name" value="Rev_trsase/Diguanyl_cyclase"/>
</dbReference>
<dbReference type="GO" id="GO:0044423">
    <property type="term" value="C:virion component"/>
    <property type="evidence" value="ECO:0007669"/>
    <property type="project" value="UniProtKB-KW"/>
</dbReference>
<dbReference type="Gene3D" id="1.20.960.20">
    <property type="match status" value="1"/>
</dbReference>
<evidence type="ECO:0000259" key="18">
    <source>
        <dbReference type="PROSITE" id="PS51218"/>
    </source>
</evidence>
<dbReference type="GO" id="GO:0039694">
    <property type="term" value="P:viral RNA genome replication"/>
    <property type="evidence" value="ECO:0007669"/>
    <property type="project" value="InterPro"/>
</dbReference>
<dbReference type="InterPro" id="IPR001205">
    <property type="entry name" value="RNA-dir_pol_C"/>
</dbReference>
<keyword evidence="6" id="KW-0548">Nucleotidyltransferase</keyword>
<evidence type="ECO:0000256" key="10">
    <source>
        <dbReference type="ARBA" id="ARBA00022807"/>
    </source>
</evidence>
<keyword evidence="9" id="KW-0347">Helicase</keyword>
<evidence type="ECO:0000259" key="17">
    <source>
        <dbReference type="PROSITE" id="PS50507"/>
    </source>
</evidence>
<dbReference type="GO" id="GO:0003724">
    <property type="term" value="F:RNA helicase activity"/>
    <property type="evidence" value="ECO:0007669"/>
    <property type="project" value="InterPro"/>
</dbReference>
<dbReference type="InterPro" id="IPR024387">
    <property type="entry name" value="Pept_C3G_Picornavir"/>
</dbReference>
<evidence type="ECO:0000256" key="5">
    <source>
        <dbReference type="ARBA" id="ARBA00022692"/>
    </source>
</evidence>
<dbReference type="InterPro" id="IPR000605">
    <property type="entry name" value="Helicase_SF3_ssDNA/RNA_vir"/>
</dbReference>
<dbReference type="GO" id="GO:0006351">
    <property type="term" value="P:DNA-templated transcription"/>
    <property type="evidence" value="ECO:0007669"/>
    <property type="project" value="InterPro"/>
</dbReference>
<dbReference type="SUPFAM" id="SSF50494">
    <property type="entry name" value="Trypsin-like serine proteases"/>
    <property type="match status" value="1"/>
</dbReference>
<feature type="domain" description="Peptidase C3" evidence="19">
    <location>
        <begin position="2857"/>
        <end position="3073"/>
    </location>
</feature>
<dbReference type="InterPro" id="IPR043504">
    <property type="entry name" value="Peptidase_S1_PA_chymotrypsin"/>
</dbReference>
<dbReference type="Gene3D" id="2.40.10.10">
    <property type="entry name" value="Trypsin-like serine proteases"/>
    <property type="match status" value="1"/>
</dbReference>
<evidence type="ECO:0000256" key="12">
    <source>
        <dbReference type="ARBA" id="ARBA00022844"/>
    </source>
</evidence>
<evidence type="ECO:0000256" key="13">
    <source>
        <dbReference type="ARBA" id="ARBA00022953"/>
    </source>
</evidence>
<keyword evidence="13" id="KW-0693">Viral RNA replication</keyword>
<feature type="transmembrane region" description="Helical" evidence="16">
    <location>
        <begin position="1661"/>
        <end position="1679"/>
    </location>
</feature>
<feature type="transmembrane region" description="Helical" evidence="16">
    <location>
        <begin position="1691"/>
        <end position="1714"/>
    </location>
</feature>
<dbReference type="EMBL" id="BK063000">
    <property type="protein sequence ID" value="DBA13328.1"/>
    <property type="molecule type" value="Genomic_RNA"/>
</dbReference>
<evidence type="ECO:0000256" key="15">
    <source>
        <dbReference type="SAM" id="MobiDB-lite"/>
    </source>
</evidence>
<keyword evidence="16" id="KW-0472">Membrane</keyword>
<evidence type="ECO:0000256" key="8">
    <source>
        <dbReference type="ARBA" id="ARBA00022801"/>
    </source>
</evidence>
<evidence type="ECO:0000256" key="4">
    <source>
        <dbReference type="ARBA" id="ARBA00022679"/>
    </source>
</evidence>
<evidence type="ECO:0000256" key="3">
    <source>
        <dbReference type="ARBA" id="ARBA00022670"/>
    </source>
</evidence>
<dbReference type="PROSITE" id="PS50507">
    <property type="entry name" value="RDRP_SSRNA_POS"/>
    <property type="match status" value="1"/>
</dbReference>
<dbReference type="GO" id="GO:0003968">
    <property type="term" value="F:RNA-directed RNA polymerase activity"/>
    <property type="evidence" value="ECO:0007669"/>
    <property type="project" value="UniProtKB-KW"/>
</dbReference>
<evidence type="ECO:0000256" key="16">
    <source>
        <dbReference type="SAM" id="Phobius"/>
    </source>
</evidence>
<evidence type="ECO:0000256" key="2">
    <source>
        <dbReference type="ARBA" id="ARBA00022484"/>
    </source>
</evidence>
<dbReference type="InterPro" id="IPR024379">
    <property type="entry name" value="Waikavirus_capsid-1"/>
</dbReference>
<keyword evidence="5 16" id="KW-0812">Transmembrane</keyword>
<dbReference type="PROSITE" id="PS51874">
    <property type="entry name" value="PCV_3C_PRO"/>
    <property type="match status" value="1"/>
</dbReference>
<dbReference type="Pfam" id="PF00680">
    <property type="entry name" value="RdRP_1"/>
    <property type="match status" value="1"/>
</dbReference>
<keyword evidence="4" id="KW-0808">Transferase</keyword>
<name>A0AA48PAV9_9SECO</name>
<organism evidence="20">
    <name type="scientific">Trifolium occidentale waikavirus</name>
    <dbReference type="NCBI Taxonomy" id="3027353"/>
    <lineage>
        <taxon>Viruses</taxon>
        <taxon>Riboviria</taxon>
        <taxon>Orthornavirae</taxon>
        <taxon>Pisuviricota</taxon>
        <taxon>Pisoniviricetes</taxon>
        <taxon>Picornavirales</taxon>
        <taxon>Secoviridae</taxon>
        <taxon>Waikavirus</taxon>
        <taxon>Actinidivirus</taxon>
        <taxon>Waikavirus trifoccidentale</taxon>
    </lineage>
</organism>
<evidence type="ECO:0000256" key="14">
    <source>
        <dbReference type="ARBA" id="ARBA00022989"/>
    </source>
</evidence>
<feature type="domain" description="SF3 helicase" evidence="18">
    <location>
        <begin position="1917"/>
        <end position="2083"/>
    </location>
</feature>
<dbReference type="Gene3D" id="2.60.120.20">
    <property type="match status" value="3"/>
</dbReference>
<sequence length="3697" mass="416899">MDTKLSSSGLPITGTGSLSLIMQKYNNHSESSNSLSSSMQISENTSFNYLNNCEHRCVVDVIFGEYLYKFPNSRNCRVCSFLSSFYLSLRLHCGPRRLAITDPSVEDITELPRPDIISFCCLFERKTNKCNDNCANHFWTCLPNTSVVPHFHRNVVETSTSDFGLSSLRVPELTIHDDICSLGEEGCGRTPRTEPLGAGKRSCHSPQGSTQKSSWKVICTGCNAALILPKKYLSYFIAFILGQGRIRPSGTNGAVWRHNTLKCSSHIDISTLGWLKENFPQIIKNVPYALFNERANCGGCEAQKISFKQLCTQTGKAFKIPLKDKQIFPGVHLDIPYPSCEEGHMGHSWVLCNPYNAFFLNFEGEFSIVLNWLFNGSHLQTTKEGTVLLKNFCYLPGFDVKMNEPMYNSLRDKWLRVGQQENTLPVSGKAQMYRRHRDSDDDISQNSIETLPLTEEEYASEAIESVGSVSVGPEEEEVESREEIVTSELVINRSLFSRLGGVLHAGTGLVKNLHKVWDWPLEQVLGGLDKVGDGLRGTGRPNRNLVNFQTNEYARLVSSVDLMNEELKKSIIRENDHVRELANAFKQLDGFVYKMYKEIQIFQTNTLDNLEKISDWMLLENGDEDKVKAEVKPIVKKVEADLSRLQEQVNDFTKENPVTLSELDNLLAPKITEQVTKEMKSSLGDMNDKLDNISKKVSKLKAKTKAQDNKFEKIAEKLQKLEAMDSDDKKKKSKEKDSDLEEMERKDIPITNNPNIGGNLIIPKRDATMPRSRVRRQMMQEDPLSEVVMKADTKAPEVTPVDTMEVKEAESSSGRPTTFADQTMEVLRSEVQLGTFVWVDSNISGNLIAYLNFPEIIFERSPIHSFTYSSFQYFVCEGLHIHLDVTSPKGQGGLLWGVWDPLSTATKGDQLHFSQLLPFQRVEVLAGVNMRYTLRVPFESIQNHLSLQGEEYTLFSLGTLMLVPALKLISSAGKNGKATIRVSANFQNPRFKMLTVPHQNPMNIYKQQVNILGGGVHGNIIGKSLGITEAFVTRKTWVTSETGRVLSLNVHPSIIYQGDNFIVPSSLGMVAEQFKFWRGSLSYKFHFAPNMLTTGRMLILALPAVYLQEDLTAEDARTLGAIEYVLDYANPSIVIDIPYVGVADFHRINKNFAFDSHYHGEALKVRLHMFVSSPLSCEVGSVSSIEYMITAQPNLDFELKGPLGLRLGIQDFTLPQAMIYKSDPKLQSLSAGGDYKIMLSNYGNFLLTTLKTDTAFTFKVAPNYRQLDIQENPLFWNASQFVRWDGSLCYRFEAFKFSKTTPHVVKIWFIPEGETPCLTEWSGHYDYIPPTGINVVTWRLDLNPIQEITVPMCARYKTLLIPKSYLSVKDNKSNCYYNGSVCFSYVGDSTVDFRISVKAGEDLGFFDRSAMGKLGLTPDCVARVNYVKKLKGDLSTIPIQKEIFNEDPNQWLVNSIVNFNADPGVNLGNSYERADGRKMKLDDDRNFKEDKAVPQMYRESDESINFADSLINWEKVEEHNAKRPKVSGKSQMFATASSLASHALFGRKQAAQLHTENIVANINKINDPEKFNELLSVFTQMKDLDVKAFSEVMVQAEPLLKQVNTAEGKQAANDAIKGMPKICSVTGKMADIMDSILKFLEKFVTHSFPGFIMQLSQNKQGILAILATIVGVGCLYYWYKNLDAMSMMQKISALCTILWLPLIGTKVIELLGWLKEVLLPAMQPFVEKWQTKSGEAQSKSGVESSGQAEMNINGTFWSCFDLIIKPILFLSATLTSLLAIGLIPTKKACMSFADQFTAFGEKSRAITSIASCWKVLKDLATSFSEKVMSWIVNLRGIPKEEEVLMVQLAGFNVTEWVTELDEMSLEENKYKDVNSVEHRDQVRHLFDKAQALKKVMMTKAFPSSFTSIVNLGIKKATDLLNESHTSKGLGEFRVDPIHVCFYGDPGVGKSAILYKAMNDVLDCLDYPKVDREYSRSSADQYWSRYYNQSAVIMDDLGALIGSGDRTDVGELIGLKSNQPMSLNMASVEEKGRMFTSDFIFSTTNTPYLDDQSNVRCKEAFHRRRDILVKVTRDPMIPKNSQNPQQGLLFTVMDSKENNAVKTNWDEHFFNEREGFIIRNWTYDRFIPFLCAYTKLYLTNQHTLVATLKNREEKPLEVGQLKMELDQYIDRMESNTDKPAPQILDQIMFGNFSAKVSGEPQMVKMPNPELVCDITTIHAEYRKLKLRAKDLALILDEFFKFYSEKLVSAGKSCELDAVLNNLCECSREQCTVGCDLSLFRDRVIAEGGTPKAANYALHMEKGKILFEFGTACHQNKEGVRALQIVCAVVTAAFYVRKDGECPMQSLRNFYLLPSVKEEIPEVEFTGEIVVLEDGILGKEEPLIARCYSELIDANGGMMILLKGKYCWIHHNNPNWKQGIRSAEQLWQITEKMLMERSMPCLELKKLFSSLGLLDLMVMKSVFQEVSVGIKSKGVKSFNPHKWDKHIVMIVEDIGLAVLWKLLIMEVAAQELSVITSKTRTKSLVKEEAWSEAKTEYSELETTLLANTSPGFKTAKTIGTVLIALVGAGAAIYGVWSTFSWLYGVVVGTGKVTVDTQLLGTTTEDSSDEEEEEIPLGTSAKKQMGFMASGDQRTQRVSRIMKPRKMVRAPGLLKQMAQLVSGDQTTKRVSRTIMKKTMKKIAHSGKAQMAPRPFKCDGSASFTTNALAQLAIKAALEIENVPMSFLRKLNIEVPKHETVIANKMDNKSWQKKYVELNYVRPLPQATMDVSLLEGENLALAVNDIGFTPLKKNLDYNPNRIASCVEGDSNLRSNHTLPSDLNNYALINHKSQDGVPFRPAKTMNKKIVSVPGVSQMKKDKVVLNLVENVFLKCCGFVFSRKERAGGNCFRLVGSWILLPAHYASVFQHGTTVTLVFELHLIDFEWRSDRCYFVGEGQDLILVDCGPRVPVAPNNIKHFMTLEDVAHYNTSPGLLTYKLFSQKGSSQVLTLLDRVELTIPDTEQATVSYPINSGETRADIHIITAGLRYRALTEVGWCGALILRCDPKSQRKIMGIHTAASETHMVGYAEICCQEFLLATIQRATQDGITTIRDVEPSGKMQLKLKSEGTLVQKPKLVGFLGFVDQKEVPRPATKSQIRPSLLHGLIGPIQTEPSILTAFDTRLTAQRRKDGKSLHGKFDPIVDAVDKYGTPTQPFSLDKIEPVSRFLNAHFKFKDNSMNRRQILTYEEAINGIDGSDMWDQIEMRSSCGYPYVKQRAVGEIGKFFLFENVGEYESGRIKYESVSPLLDQNVEGRIEAAKEGKRYPTLDIECAKDERRKLKKIYDTVATRTFTNLPLDLNLCYRMYFLDFAVMVMEWRSKSFTKVGINPDSMEWTELMNNMLEKSRRGFAGDYAKFDGIGPPEIYSAIVDIINKWYDDGPENALIRQTLISECYNRVSIIRDGVVEITQGIPSGFSMTVIFNCFVNFYFLSMAWVDILKETPLSAYATPNYFMEYCEVATYGDDNVVAVCTDALPYYNLRTVAKWLQQYGITYTDDQKRPIEESEPHCDITETTFLKRSFVPDEKNRKIWKCPLDKVSVEEQIMWVRDSTDPQKAVRDNANNALYEASIHGKEYFEDLLARVNDAFATLTLDGLTVTYRDCRDRWKEAHQLNMQNTMFDDGAIMDSALRTQEFNESLKGNALDYLNSLVMANKGLTKLVFD</sequence>
<dbReference type="InterPro" id="IPR009003">
    <property type="entry name" value="Peptidase_S1_PA"/>
</dbReference>
<dbReference type="GO" id="GO:0006508">
    <property type="term" value="P:proteolysis"/>
    <property type="evidence" value="ECO:0007669"/>
    <property type="project" value="UniProtKB-KW"/>
</dbReference>
<dbReference type="SUPFAM" id="SSF88633">
    <property type="entry name" value="Positive stranded ssRNA viruses"/>
    <property type="match status" value="2"/>
</dbReference>
<feature type="compositionally biased region" description="Basic and acidic residues" evidence="15">
    <location>
        <begin position="724"/>
        <end position="748"/>
    </location>
</feature>
<keyword evidence="7" id="KW-0547">Nucleotide-binding</keyword>
<evidence type="ECO:0000256" key="9">
    <source>
        <dbReference type="ARBA" id="ARBA00022806"/>
    </source>
</evidence>
<evidence type="ECO:0000256" key="6">
    <source>
        <dbReference type="ARBA" id="ARBA00022695"/>
    </source>
</evidence>
<reference evidence="20" key="1">
    <citation type="journal article" date="2023" name="Virology">
        <title>Broadening the host range and genetic diversity of waikaviruses.</title>
        <authorList>
            <person name="Sidharthan V.K."/>
            <person name="Rajeswari V."/>
            <person name="Baranwal V.K."/>
        </authorList>
    </citation>
    <scope>NUCLEOTIDE SEQUENCE</scope>
    <source>
        <strain evidence="20">Tri occ</strain>
    </source>
</reference>
<dbReference type="InterPro" id="IPR044067">
    <property type="entry name" value="PCV_3C_PRO"/>
</dbReference>
<dbReference type="Pfam" id="PF12381">
    <property type="entry name" value="Peptidase_C3G"/>
    <property type="match status" value="1"/>
</dbReference>
<dbReference type="InterPro" id="IPR014759">
    <property type="entry name" value="Helicase_SF3_ssRNA_vir"/>
</dbReference>
<keyword evidence="12" id="KW-0946">Virion</keyword>
<dbReference type="Gene3D" id="3.30.70.270">
    <property type="match status" value="1"/>
</dbReference>
<dbReference type="SUPFAM" id="SSF56672">
    <property type="entry name" value="DNA/RNA polymerases"/>
    <property type="match status" value="1"/>
</dbReference>
<evidence type="ECO:0000313" key="20">
    <source>
        <dbReference type="EMBL" id="DBA13328.1"/>
    </source>
</evidence>
<dbReference type="PROSITE" id="PS51218">
    <property type="entry name" value="SF3_HELICASE_2"/>
    <property type="match status" value="1"/>
</dbReference>
<dbReference type="InterPro" id="IPR007094">
    <property type="entry name" value="RNA-dir_pol_PSvirus"/>
</dbReference>
<accession>A0AA48PAV9</accession>
<dbReference type="Pfam" id="PF12264">
    <property type="entry name" value="Waikav_capsid_1"/>
    <property type="match status" value="1"/>
</dbReference>
<comment type="subcellular location">
    <subcellularLocation>
        <location evidence="1">Virion</location>
    </subcellularLocation>
</comment>
<feature type="compositionally biased region" description="Low complexity" evidence="15">
    <location>
        <begin position="749"/>
        <end position="762"/>
    </location>
</feature>
<evidence type="ECO:0000256" key="11">
    <source>
        <dbReference type="ARBA" id="ARBA00022840"/>
    </source>
</evidence>
<dbReference type="GO" id="GO:0004197">
    <property type="term" value="F:cysteine-type endopeptidase activity"/>
    <property type="evidence" value="ECO:0007669"/>
    <property type="project" value="InterPro"/>
</dbReference>
<keyword evidence="14 16" id="KW-1133">Transmembrane helix</keyword>
<dbReference type="InterPro" id="IPR029053">
    <property type="entry name" value="Viral_coat"/>
</dbReference>
<feature type="region of interest" description="Disordered" evidence="15">
    <location>
        <begin position="724"/>
        <end position="763"/>
    </location>
</feature>
<dbReference type="CDD" id="cd23169">
    <property type="entry name" value="ps-ssRNAv-Picornavirales"/>
    <property type="match status" value="1"/>
</dbReference>
<keyword evidence="10" id="KW-0788">Thiol protease</keyword>
<dbReference type="GO" id="GO:0003723">
    <property type="term" value="F:RNA binding"/>
    <property type="evidence" value="ECO:0007669"/>
    <property type="project" value="InterPro"/>
</dbReference>
<evidence type="ECO:0000256" key="1">
    <source>
        <dbReference type="ARBA" id="ARBA00004328"/>
    </source>
</evidence>
<dbReference type="InterPro" id="IPR043502">
    <property type="entry name" value="DNA/RNA_pol_sf"/>
</dbReference>
<dbReference type="GO" id="GO:0005524">
    <property type="term" value="F:ATP binding"/>
    <property type="evidence" value="ECO:0007669"/>
    <property type="project" value="UniProtKB-KW"/>
</dbReference>
<evidence type="ECO:0000256" key="7">
    <source>
        <dbReference type="ARBA" id="ARBA00022741"/>
    </source>
</evidence>
<keyword evidence="2" id="KW-0696">RNA-directed RNA polymerase</keyword>
<keyword evidence="3" id="KW-0645">Protease</keyword>
<protein>
    <submittedName>
        <fullName evidence="20">Polyprotein</fullName>
    </submittedName>
</protein>
<feature type="domain" description="RdRp catalytic" evidence="17">
    <location>
        <begin position="3382"/>
        <end position="3513"/>
    </location>
</feature>
<dbReference type="Pfam" id="PF00910">
    <property type="entry name" value="RNA_helicase"/>
    <property type="match status" value="1"/>
</dbReference>
<proteinExistence type="predicted"/>
<evidence type="ECO:0000259" key="19">
    <source>
        <dbReference type="PROSITE" id="PS51874"/>
    </source>
</evidence>
<keyword evidence="8" id="KW-0378">Hydrolase</keyword>
<keyword evidence="11" id="KW-0067">ATP-binding</keyword>